<proteinExistence type="predicted"/>
<gene>
    <name evidence="1" type="ORF">ROV92_20790</name>
</gene>
<dbReference type="Proteomes" id="UP001251948">
    <property type="component" value="Unassembled WGS sequence"/>
</dbReference>
<organism evidence="1 2">
    <name type="scientific">Stenotrophomonas maltophilia</name>
    <name type="common">Pseudomonas maltophilia</name>
    <name type="synonym">Xanthomonas maltophilia</name>
    <dbReference type="NCBI Taxonomy" id="40324"/>
    <lineage>
        <taxon>Bacteria</taxon>
        <taxon>Pseudomonadati</taxon>
        <taxon>Pseudomonadota</taxon>
        <taxon>Gammaproteobacteria</taxon>
        <taxon>Lysobacterales</taxon>
        <taxon>Lysobacteraceae</taxon>
        <taxon>Stenotrophomonas</taxon>
        <taxon>Stenotrophomonas maltophilia group</taxon>
    </lineage>
</organism>
<protein>
    <submittedName>
        <fullName evidence="1">Uncharacterized protein</fullName>
    </submittedName>
</protein>
<dbReference type="AlphaFoldDB" id="A0AAJ2JFF6"/>
<reference evidence="1" key="1">
    <citation type="submission" date="2023-07" db="EMBL/GenBank/DDBJ databases">
        <title>Comparative genomics of clinical Stenotrophomonas maltophilia isolates reveals regions of diversity which correlate with colonization and persistence in vivo.</title>
        <authorList>
            <person name="Mcdaniel M.S."/>
            <person name="Swords W.E."/>
            <person name="Sumpter N.A."/>
            <person name="Lindgren N.R."/>
            <person name="Billiot C.E."/>
        </authorList>
    </citation>
    <scope>NUCLEOTIDE SEQUENCE</scope>
    <source>
        <strain evidence="1">Ism4</strain>
    </source>
</reference>
<accession>A0AAJ2JFF6</accession>
<name>A0AAJ2JFF6_STEMA</name>
<sequence length="117" mass="12061">MKTSDSSFPPTGHAPANADVAGEPITFVAQLCGIDSGGASDGRPWPERQLNPGRCMALADADCALAGLRTVHAILLAAERARQDGGPDQDVGDHVIEGLIQASRALGLYAGLNVRPC</sequence>
<evidence type="ECO:0000313" key="2">
    <source>
        <dbReference type="Proteomes" id="UP001251948"/>
    </source>
</evidence>
<dbReference type="EMBL" id="JAVSKO010000011">
    <property type="protein sequence ID" value="MDT3470434.1"/>
    <property type="molecule type" value="Genomic_DNA"/>
</dbReference>
<evidence type="ECO:0000313" key="1">
    <source>
        <dbReference type="EMBL" id="MDT3470434.1"/>
    </source>
</evidence>
<comment type="caution">
    <text evidence="1">The sequence shown here is derived from an EMBL/GenBank/DDBJ whole genome shotgun (WGS) entry which is preliminary data.</text>
</comment>
<dbReference type="RefSeq" id="WP_197564299.1">
    <property type="nucleotide sequence ID" value="NZ_JAVSKO010000011.1"/>
</dbReference>